<evidence type="ECO:0000313" key="4">
    <source>
        <dbReference type="Proteomes" id="UP001499954"/>
    </source>
</evidence>
<protein>
    <recommendedName>
        <fullName evidence="2">DUF4190 domain-containing protein</fullName>
    </recommendedName>
</protein>
<evidence type="ECO:0000313" key="3">
    <source>
        <dbReference type="EMBL" id="GAA1968014.1"/>
    </source>
</evidence>
<dbReference type="Proteomes" id="UP001499954">
    <property type="component" value="Unassembled WGS sequence"/>
</dbReference>
<keyword evidence="1" id="KW-0812">Transmembrane</keyword>
<dbReference type="InterPro" id="IPR025241">
    <property type="entry name" value="DUF4190"/>
</dbReference>
<gene>
    <name evidence="3" type="ORF">GCM10009717_38700</name>
</gene>
<keyword evidence="1" id="KW-0472">Membrane</keyword>
<reference evidence="3 4" key="1">
    <citation type="journal article" date="2019" name="Int. J. Syst. Evol. Microbiol.">
        <title>The Global Catalogue of Microorganisms (GCM) 10K type strain sequencing project: providing services to taxonomists for standard genome sequencing and annotation.</title>
        <authorList>
            <consortium name="The Broad Institute Genomics Platform"/>
            <consortium name="The Broad Institute Genome Sequencing Center for Infectious Disease"/>
            <person name="Wu L."/>
            <person name="Ma J."/>
        </authorList>
    </citation>
    <scope>NUCLEOTIDE SEQUENCE [LARGE SCALE GENOMIC DNA]</scope>
    <source>
        <strain evidence="3 4">JCM 13584</strain>
    </source>
</reference>
<feature type="domain" description="DUF4190" evidence="2">
    <location>
        <begin position="56"/>
        <end position="116"/>
    </location>
</feature>
<keyword evidence="4" id="KW-1185">Reference proteome</keyword>
<dbReference type="EMBL" id="BAAAMK010000013">
    <property type="protein sequence ID" value="GAA1968014.1"/>
    <property type="molecule type" value="Genomic_DNA"/>
</dbReference>
<keyword evidence="1" id="KW-1133">Transmembrane helix</keyword>
<comment type="caution">
    <text evidence="3">The sequence shown here is derived from an EMBL/GenBank/DDBJ whole genome shotgun (WGS) entry which is preliminary data.</text>
</comment>
<evidence type="ECO:0000256" key="1">
    <source>
        <dbReference type="SAM" id="Phobius"/>
    </source>
</evidence>
<accession>A0ABN2RFV4</accession>
<feature type="transmembrane region" description="Helical" evidence="1">
    <location>
        <begin position="55"/>
        <end position="84"/>
    </location>
</feature>
<feature type="transmembrane region" description="Helical" evidence="1">
    <location>
        <begin position="105"/>
        <end position="133"/>
    </location>
</feature>
<dbReference type="Pfam" id="PF13828">
    <property type="entry name" value="DUF4190"/>
    <property type="match status" value="1"/>
</dbReference>
<dbReference type="RefSeq" id="WP_170298503.1">
    <property type="nucleotide sequence ID" value="NZ_BAAAMK010000013.1"/>
</dbReference>
<organism evidence="3 4">
    <name type="scientific">Agromyces allii</name>
    <dbReference type="NCBI Taxonomy" id="393607"/>
    <lineage>
        <taxon>Bacteria</taxon>
        <taxon>Bacillati</taxon>
        <taxon>Actinomycetota</taxon>
        <taxon>Actinomycetes</taxon>
        <taxon>Micrococcales</taxon>
        <taxon>Microbacteriaceae</taxon>
        <taxon>Agromyces</taxon>
    </lineage>
</organism>
<name>A0ABN2RFV4_9MICO</name>
<proteinExistence type="predicted"/>
<evidence type="ECO:0000259" key="2">
    <source>
        <dbReference type="Pfam" id="PF13828"/>
    </source>
</evidence>
<sequence length="143" mass="14123">MDAPTPTPIPVAPAAPPSGVLPTGAAPYGAPALPPATPYGVAPAWAPPTAAPHNVLAWVALGLGVGSLMFGLLASIAAIVCGHIARRQIRERGEQGGAAALTGLLLGYILSGLFVVGFVLYLLFILVMVGVGAGSASSGFTSL</sequence>